<feature type="domain" description="Zinc finger CGNR" evidence="1">
    <location>
        <begin position="166"/>
        <end position="207"/>
    </location>
</feature>
<protein>
    <submittedName>
        <fullName evidence="2">CGNR zinc finger domain-containing protein</fullName>
    </submittedName>
</protein>
<proteinExistence type="predicted"/>
<dbReference type="Proteomes" id="UP001139353">
    <property type="component" value="Unassembled WGS sequence"/>
</dbReference>
<accession>A0A9X1YJU6</accession>
<evidence type="ECO:0000313" key="2">
    <source>
        <dbReference type="EMBL" id="MCK9687012.1"/>
    </source>
</evidence>
<dbReference type="InterPro" id="IPR010852">
    <property type="entry name" value="ABATE"/>
</dbReference>
<dbReference type="Pfam" id="PF11706">
    <property type="entry name" value="zf-CGNR"/>
    <property type="match status" value="1"/>
</dbReference>
<comment type="caution">
    <text evidence="2">The sequence shown here is derived from an EMBL/GenBank/DDBJ whole genome shotgun (WGS) entry which is preliminary data.</text>
</comment>
<dbReference type="PANTHER" id="PTHR35525:SF3">
    <property type="entry name" value="BLL6575 PROTEIN"/>
    <property type="match status" value="1"/>
</dbReference>
<dbReference type="SUPFAM" id="SSF160904">
    <property type="entry name" value="Jann2411-like"/>
    <property type="match status" value="1"/>
</dbReference>
<dbReference type="RefSeq" id="WP_275683048.1">
    <property type="nucleotide sequence ID" value="NZ_JAJLJH010000003.1"/>
</dbReference>
<evidence type="ECO:0000259" key="1">
    <source>
        <dbReference type="Pfam" id="PF11706"/>
    </source>
</evidence>
<dbReference type="InterPro" id="IPR023286">
    <property type="entry name" value="ABATE_dom_sf"/>
</dbReference>
<keyword evidence="3" id="KW-1185">Reference proteome</keyword>
<gene>
    <name evidence="2" type="ORF">LPC04_14970</name>
</gene>
<organism evidence="2 3">
    <name type="scientific">Scleromatobacter humisilvae</name>
    <dbReference type="NCBI Taxonomy" id="2897159"/>
    <lineage>
        <taxon>Bacteria</taxon>
        <taxon>Pseudomonadati</taxon>
        <taxon>Pseudomonadota</taxon>
        <taxon>Betaproteobacteria</taxon>
        <taxon>Burkholderiales</taxon>
        <taxon>Sphaerotilaceae</taxon>
        <taxon>Scleromatobacter</taxon>
    </lineage>
</organism>
<name>A0A9X1YJU6_9BURK</name>
<reference evidence="2" key="1">
    <citation type="submission" date="2021-11" db="EMBL/GenBank/DDBJ databases">
        <title>BS-T2-15 a new species belonging to the Comamonadaceae family isolated from the soil of a French oak forest.</title>
        <authorList>
            <person name="Mieszkin S."/>
            <person name="Alain K."/>
        </authorList>
    </citation>
    <scope>NUCLEOTIDE SEQUENCE</scope>
    <source>
        <strain evidence="2">BS-T2-15</strain>
    </source>
</reference>
<dbReference type="Pfam" id="PF07336">
    <property type="entry name" value="ABATE"/>
    <property type="match status" value="1"/>
</dbReference>
<sequence length="211" mass="23216">MTADRPPAMFLAEAAGLDFLNTLAIPVDVEVEWLGSGEDLLAWLEAAGLLDQAALDEVRALATAEELDAVAAQARALREWLRGFVQRHRGKPLTRSAEGELEPLNGLLARDRTFTQIVARPRAELRDGDSALEVVARRRWQSADDLLLPIAQAIAELVSRADFAEVKKCEGPTCVLHFLDTTRGGRRRWCNMAVCGNRAKQAAHRDRAAAR</sequence>
<dbReference type="Gene3D" id="1.10.3300.10">
    <property type="entry name" value="Jann2411-like domain"/>
    <property type="match status" value="1"/>
</dbReference>
<evidence type="ECO:0000313" key="3">
    <source>
        <dbReference type="Proteomes" id="UP001139353"/>
    </source>
</evidence>
<dbReference type="EMBL" id="JAJLJH010000003">
    <property type="protein sequence ID" value="MCK9687012.1"/>
    <property type="molecule type" value="Genomic_DNA"/>
</dbReference>
<dbReference type="PANTHER" id="PTHR35525">
    <property type="entry name" value="BLL6575 PROTEIN"/>
    <property type="match status" value="1"/>
</dbReference>
<dbReference type="InterPro" id="IPR021005">
    <property type="entry name" value="Znf_CGNR"/>
</dbReference>
<dbReference type="AlphaFoldDB" id="A0A9X1YJU6"/>